<dbReference type="Proteomes" id="UP001600888">
    <property type="component" value="Unassembled WGS sequence"/>
</dbReference>
<gene>
    <name evidence="2" type="ORF">FJTKL_14586</name>
</gene>
<comment type="caution">
    <text evidence="2">The sequence shown here is derived from an EMBL/GenBank/DDBJ whole genome shotgun (WGS) entry which is preliminary data.</text>
</comment>
<feature type="region of interest" description="Disordered" evidence="1">
    <location>
        <begin position="1"/>
        <end position="34"/>
    </location>
</feature>
<organism evidence="2 3">
    <name type="scientific">Diaporthe vaccinii</name>
    <dbReference type="NCBI Taxonomy" id="105482"/>
    <lineage>
        <taxon>Eukaryota</taxon>
        <taxon>Fungi</taxon>
        <taxon>Dikarya</taxon>
        <taxon>Ascomycota</taxon>
        <taxon>Pezizomycotina</taxon>
        <taxon>Sordariomycetes</taxon>
        <taxon>Sordariomycetidae</taxon>
        <taxon>Diaporthales</taxon>
        <taxon>Diaporthaceae</taxon>
        <taxon>Diaporthe</taxon>
        <taxon>Diaporthe eres species complex</taxon>
    </lineage>
</organism>
<evidence type="ECO:0000256" key="1">
    <source>
        <dbReference type="SAM" id="MobiDB-lite"/>
    </source>
</evidence>
<protein>
    <submittedName>
        <fullName evidence="2">Uncharacterized protein</fullName>
    </submittedName>
</protein>
<accession>A0ABR4E6V7</accession>
<keyword evidence="3" id="KW-1185">Reference proteome</keyword>
<evidence type="ECO:0000313" key="2">
    <source>
        <dbReference type="EMBL" id="KAL2278161.1"/>
    </source>
</evidence>
<dbReference type="EMBL" id="JBAWTH010000089">
    <property type="protein sequence ID" value="KAL2278161.1"/>
    <property type="molecule type" value="Genomic_DNA"/>
</dbReference>
<evidence type="ECO:0000313" key="3">
    <source>
        <dbReference type="Proteomes" id="UP001600888"/>
    </source>
</evidence>
<sequence>MPSKPRSTAGEPVEAVQSSSTQGLPPPSTKGMHKEVEKCWTKLIKSLENFLKEEPEGPRRENILACLYFVQEHGYPEDPYCLWAVDGVARCMDVKEFIKISSQDWAQMQHAFSCLGGQRWLY</sequence>
<reference evidence="2 3" key="1">
    <citation type="submission" date="2024-03" db="EMBL/GenBank/DDBJ databases">
        <title>A high-quality draft genome sequence of Diaporthe vaccinii, a causative agent of upright dieback and viscid rot disease in cranberry plants.</title>
        <authorList>
            <person name="Sarrasin M."/>
            <person name="Lang B.F."/>
            <person name="Burger G."/>
        </authorList>
    </citation>
    <scope>NUCLEOTIDE SEQUENCE [LARGE SCALE GENOMIC DNA]</scope>
    <source>
        <strain evidence="2 3">IS7</strain>
    </source>
</reference>
<proteinExistence type="predicted"/>
<name>A0ABR4E6V7_9PEZI</name>